<evidence type="ECO:0000313" key="2">
    <source>
        <dbReference type="EMBL" id="ETW27383.1"/>
    </source>
</evidence>
<keyword evidence="1" id="KW-1133">Transmembrane helix</keyword>
<accession>A0A024VGL3</accession>
<reference evidence="2 3" key="2">
    <citation type="submission" date="2013-02" db="EMBL/GenBank/DDBJ databases">
        <title>The Genome Sequence of Plasmodium falciparum FCH/4.</title>
        <authorList>
            <consortium name="The Broad Institute Genome Sequencing Platform"/>
            <consortium name="The Broad Institute Genome Sequencing Center for Infectious Disease"/>
            <person name="Neafsey D."/>
            <person name="Cheeseman I."/>
            <person name="Volkman S."/>
            <person name="Adams J."/>
            <person name="Walker B."/>
            <person name="Young S.K."/>
            <person name="Zeng Q."/>
            <person name="Gargeya S."/>
            <person name="Fitzgerald M."/>
            <person name="Haas B."/>
            <person name="Abouelleil A."/>
            <person name="Alvarado L."/>
            <person name="Arachchi H.M."/>
            <person name="Berlin A.M."/>
            <person name="Chapman S.B."/>
            <person name="Dewar J."/>
            <person name="Goldberg J."/>
            <person name="Griggs A."/>
            <person name="Gujja S."/>
            <person name="Hansen M."/>
            <person name="Howarth C."/>
            <person name="Imamovic A."/>
            <person name="Larimer J."/>
            <person name="McCowan C."/>
            <person name="Murphy C."/>
            <person name="Neiman D."/>
            <person name="Pearson M."/>
            <person name="Priest M."/>
            <person name="Roberts A."/>
            <person name="Saif S."/>
            <person name="Shea T."/>
            <person name="Sisk P."/>
            <person name="Sykes S."/>
            <person name="Wortman J."/>
            <person name="Nusbaum C."/>
            <person name="Birren B."/>
        </authorList>
    </citation>
    <scope>NUCLEOTIDE SEQUENCE [LARGE SCALE GENOMIC DNA]</scope>
    <source>
        <strain evidence="2 3">FCH/4</strain>
    </source>
</reference>
<evidence type="ECO:0000256" key="1">
    <source>
        <dbReference type="SAM" id="Phobius"/>
    </source>
</evidence>
<dbReference type="Proteomes" id="UP000030656">
    <property type="component" value="Unassembled WGS sequence"/>
</dbReference>
<proteinExistence type="predicted"/>
<protein>
    <submittedName>
        <fullName evidence="2">Uncharacterized protein</fullName>
    </submittedName>
</protein>
<evidence type="ECO:0000313" key="3">
    <source>
        <dbReference type="Proteomes" id="UP000030656"/>
    </source>
</evidence>
<organism evidence="2 3">
    <name type="scientific">Plasmodium falciparum FCH/4</name>
    <dbReference type="NCBI Taxonomy" id="1036724"/>
    <lineage>
        <taxon>Eukaryota</taxon>
        <taxon>Sar</taxon>
        <taxon>Alveolata</taxon>
        <taxon>Apicomplexa</taxon>
        <taxon>Aconoidasida</taxon>
        <taxon>Haemosporida</taxon>
        <taxon>Plasmodiidae</taxon>
        <taxon>Plasmodium</taxon>
        <taxon>Plasmodium (Laverania)</taxon>
    </lineage>
</organism>
<name>A0A024VGL3_PLAFA</name>
<gene>
    <name evidence="2" type="ORF">PFFCH_05155</name>
</gene>
<reference evidence="2 3" key="1">
    <citation type="submission" date="2013-02" db="EMBL/GenBank/DDBJ databases">
        <title>The Genome Annotation of Plasmodium falciparum FCH/4.</title>
        <authorList>
            <consortium name="The Broad Institute Genome Sequencing Platform"/>
            <consortium name="The Broad Institute Genome Sequencing Center for Infectious Disease"/>
            <person name="Neafsey D."/>
            <person name="Hoffman S."/>
            <person name="Volkman S."/>
            <person name="Rosenthal P."/>
            <person name="Walker B."/>
            <person name="Young S.K."/>
            <person name="Zeng Q."/>
            <person name="Gargeya S."/>
            <person name="Fitzgerald M."/>
            <person name="Haas B."/>
            <person name="Abouelleil A."/>
            <person name="Allen A.W."/>
            <person name="Alvarado L."/>
            <person name="Arachchi H.M."/>
            <person name="Berlin A.M."/>
            <person name="Chapman S.B."/>
            <person name="Gainer-Dewar J."/>
            <person name="Goldberg J."/>
            <person name="Griggs A."/>
            <person name="Gujja S."/>
            <person name="Hansen M."/>
            <person name="Howarth C."/>
            <person name="Imamovic A."/>
            <person name="Ireland A."/>
            <person name="Larimer J."/>
            <person name="McCowan C."/>
            <person name="Murphy C."/>
            <person name="Pearson M."/>
            <person name="Poon T.W."/>
            <person name="Priest M."/>
            <person name="Roberts A."/>
            <person name="Saif S."/>
            <person name="Shea T."/>
            <person name="Sisk P."/>
            <person name="Sykes S."/>
            <person name="Wortman J."/>
            <person name="Nusbaum C."/>
            <person name="Birren B."/>
        </authorList>
    </citation>
    <scope>NUCLEOTIDE SEQUENCE [LARGE SCALE GENOMIC DNA]</scope>
    <source>
        <strain evidence="2 3">FCH/4</strain>
    </source>
</reference>
<dbReference type="AlphaFoldDB" id="A0A024VGL3"/>
<keyword evidence="1" id="KW-0812">Transmembrane</keyword>
<feature type="transmembrane region" description="Helical" evidence="1">
    <location>
        <begin position="46"/>
        <end position="66"/>
    </location>
</feature>
<sequence>MRFAHKFTTISSTTEIGDNMSNRQSIDDMNLSVKNKKSKSIFSCRPVKYVCLSVAVAAVGYANYMVKYK</sequence>
<keyword evidence="1" id="KW-0472">Membrane</keyword>
<dbReference type="EMBL" id="KI928068">
    <property type="protein sequence ID" value="ETW27383.1"/>
    <property type="molecule type" value="Genomic_DNA"/>
</dbReference>